<evidence type="ECO:0000256" key="3">
    <source>
        <dbReference type="ARBA" id="ARBA00022723"/>
    </source>
</evidence>
<sequence>MFQGLVPGLDVLAVGLIALLIADYVRVSLRQGLRTLPGPVLARFTYLYRLLMVYNGDAPANYQKIHQKYGPIVRVGPNEVSVADPNMISVIYGIGSKFTKTPFYATMAPVYQGEIMDSMFTTRDPVYHKHLKSSVSQIFSMTNMKNFEVYADECTQIFMDAMLTLEGQSLDFSNWLQWYAFDVISAITFQRRFGFMEQRRDVDGMIGKIDIGLQYVKIIGQLPLLIPLLRGASLNRHFQRLNLLPDTLGRFMKITEEEIGRYENSAENRKAGRKDFLAQLREKEERSGKISHRDMMNHLSNNLLAGSDTTAISLRAMIYYIVQTPQVYDKIQREIDEAD</sequence>
<keyword evidence="3" id="KW-0479">Metal-binding</keyword>
<protein>
    <recommendedName>
        <fullName evidence="7">Cytochrome P450</fullName>
    </recommendedName>
</protein>
<proteinExistence type="inferred from homology"/>
<reference evidence="6" key="1">
    <citation type="journal article" date="2015" name="Genome Announc.">
        <title>Draft genome sequence of the fungus Penicillium brasilianum MG11.</title>
        <authorList>
            <person name="Horn F."/>
            <person name="Linde J."/>
            <person name="Mattern D.J."/>
            <person name="Walther G."/>
            <person name="Guthke R."/>
            <person name="Brakhage A.A."/>
            <person name="Valiante V."/>
        </authorList>
    </citation>
    <scope>NUCLEOTIDE SEQUENCE [LARGE SCALE GENOMIC DNA]</scope>
    <source>
        <strain evidence="6">MG11</strain>
    </source>
</reference>
<dbReference type="Gene3D" id="1.10.630.10">
    <property type="entry name" value="Cytochrome P450"/>
    <property type="match status" value="1"/>
</dbReference>
<evidence type="ECO:0008006" key="7">
    <source>
        <dbReference type="Google" id="ProtNLM"/>
    </source>
</evidence>
<dbReference type="InterPro" id="IPR001128">
    <property type="entry name" value="Cyt_P450"/>
</dbReference>
<evidence type="ECO:0000313" key="5">
    <source>
        <dbReference type="EMBL" id="CEJ53816.1"/>
    </source>
</evidence>
<evidence type="ECO:0000256" key="2">
    <source>
        <dbReference type="ARBA" id="ARBA00010617"/>
    </source>
</evidence>
<dbReference type="OrthoDB" id="3934656at2759"/>
<evidence type="ECO:0000313" key="6">
    <source>
        <dbReference type="Proteomes" id="UP000042958"/>
    </source>
</evidence>
<dbReference type="PANTHER" id="PTHR24305:SF232">
    <property type="entry name" value="P450, PUTATIVE (EUROFUNG)-RELATED"/>
    <property type="match status" value="1"/>
</dbReference>
<dbReference type="InterPro" id="IPR050121">
    <property type="entry name" value="Cytochrome_P450_monoxygenase"/>
</dbReference>
<dbReference type="Pfam" id="PF00067">
    <property type="entry name" value="p450"/>
    <property type="match status" value="1"/>
</dbReference>
<dbReference type="GO" id="GO:0020037">
    <property type="term" value="F:heme binding"/>
    <property type="evidence" value="ECO:0007669"/>
    <property type="project" value="InterPro"/>
</dbReference>
<dbReference type="InterPro" id="IPR002401">
    <property type="entry name" value="Cyt_P450_E_grp-I"/>
</dbReference>
<dbReference type="GO" id="GO:0043386">
    <property type="term" value="P:mycotoxin biosynthetic process"/>
    <property type="evidence" value="ECO:0007669"/>
    <property type="project" value="UniProtKB-ARBA"/>
</dbReference>
<dbReference type="AlphaFoldDB" id="A0A0F7TE74"/>
<gene>
    <name evidence="5" type="ORF">PMG11_00157</name>
</gene>
<dbReference type="GO" id="GO:0004497">
    <property type="term" value="F:monooxygenase activity"/>
    <property type="evidence" value="ECO:0007669"/>
    <property type="project" value="InterPro"/>
</dbReference>
<accession>A0A0F7TE74</accession>
<comment type="cofactor">
    <cofactor evidence="1">
        <name>heme</name>
        <dbReference type="ChEBI" id="CHEBI:30413"/>
    </cofactor>
</comment>
<dbReference type="InterPro" id="IPR036396">
    <property type="entry name" value="Cyt_P450_sf"/>
</dbReference>
<name>A0A0F7TE74_PENBI</name>
<dbReference type="Proteomes" id="UP000042958">
    <property type="component" value="Unassembled WGS sequence"/>
</dbReference>
<dbReference type="GO" id="GO:0005506">
    <property type="term" value="F:iron ion binding"/>
    <property type="evidence" value="ECO:0007669"/>
    <property type="project" value="InterPro"/>
</dbReference>
<evidence type="ECO:0000256" key="1">
    <source>
        <dbReference type="ARBA" id="ARBA00001971"/>
    </source>
</evidence>
<dbReference type="EMBL" id="CDHK01000001">
    <property type="protein sequence ID" value="CEJ53816.1"/>
    <property type="molecule type" value="Genomic_DNA"/>
</dbReference>
<dbReference type="PRINTS" id="PR00463">
    <property type="entry name" value="EP450I"/>
</dbReference>
<dbReference type="PANTHER" id="PTHR24305">
    <property type="entry name" value="CYTOCHROME P450"/>
    <property type="match status" value="1"/>
</dbReference>
<dbReference type="GO" id="GO:0016705">
    <property type="term" value="F:oxidoreductase activity, acting on paired donors, with incorporation or reduction of molecular oxygen"/>
    <property type="evidence" value="ECO:0007669"/>
    <property type="project" value="InterPro"/>
</dbReference>
<keyword evidence="4" id="KW-0408">Iron</keyword>
<organism evidence="5 6">
    <name type="scientific">Penicillium brasilianum</name>
    <dbReference type="NCBI Taxonomy" id="104259"/>
    <lineage>
        <taxon>Eukaryota</taxon>
        <taxon>Fungi</taxon>
        <taxon>Dikarya</taxon>
        <taxon>Ascomycota</taxon>
        <taxon>Pezizomycotina</taxon>
        <taxon>Eurotiomycetes</taxon>
        <taxon>Eurotiomycetidae</taxon>
        <taxon>Eurotiales</taxon>
        <taxon>Aspergillaceae</taxon>
        <taxon>Penicillium</taxon>
    </lineage>
</organism>
<dbReference type="SUPFAM" id="SSF48264">
    <property type="entry name" value="Cytochrome P450"/>
    <property type="match status" value="1"/>
</dbReference>
<evidence type="ECO:0000256" key="4">
    <source>
        <dbReference type="ARBA" id="ARBA00023004"/>
    </source>
</evidence>
<comment type="similarity">
    <text evidence="2">Belongs to the cytochrome P450 family.</text>
</comment>
<dbReference type="STRING" id="104259.A0A0F7TE74"/>
<keyword evidence="6" id="KW-1185">Reference proteome</keyword>